<organism evidence="1 2">
    <name type="scientific">Plakobranchus ocellatus</name>
    <dbReference type="NCBI Taxonomy" id="259542"/>
    <lineage>
        <taxon>Eukaryota</taxon>
        <taxon>Metazoa</taxon>
        <taxon>Spiralia</taxon>
        <taxon>Lophotrochozoa</taxon>
        <taxon>Mollusca</taxon>
        <taxon>Gastropoda</taxon>
        <taxon>Heterobranchia</taxon>
        <taxon>Euthyneura</taxon>
        <taxon>Panpulmonata</taxon>
        <taxon>Sacoglossa</taxon>
        <taxon>Placobranchoidea</taxon>
        <taxon>Plakobranchidae</taxon>
        <taxon>Plakobranchus</taxon>
    </lineage>
</organism>
<gene>
    <name evidence="1" type="ORF">PoB_003061400</name>
</gene>
<protein>
    <submittedName>
        <fullName evidence="1">Uncharacterized protein</fullName>
    </submittedName>
</protein>
<keyword evidence="2" id="KW-1185">Reference proteome</keyword>
<comment type="caution">
    <text evidence="1">The sequence shown here is derived from an EMBL/GenBank/DDBJ whole genome shotgun (WGS) entry which is preliminary data.</text>
</comment>
<dbReference type="Proteomes" id="UP000735302">
    <property type="component" value="Unassembled WGS sequence"/>
</dbReference>
<dbReference type="EMBL" id="BLXT01003735">
    <property type="protein sequence ID" value="GFO04109.1"/>
    <property type="molecule type" value="Genomic_DNA"/>
</dbReference>
<evidence type="ECO:0000313" key="1">
    <source>
        <dbReference type="EMBL" id="GFO04109.1"/>
    </source>
</evidence>
<evidence type="ECO:0000313" key="2">
    <source>
        <dbReference type="Proteomes" id="UP000735302"/>
    </source>
</evidence>
<dbReference type="AlphaFoldDB" id="A0AAV4AD19"/>
<accession>A0AAV4AD19</accession>
<name>A0AAV4AD19_9GAST</name>
<proteinExistence type="predicted"/>
<reference evidence="1 2" key="1">
    <citation type="journal article" date="2021" name="Elife">
        <title>Chloroplast acquisition without the gene transfer in kleptoplastic sea slugs, Plakobranchus ocellatus.</title>
        <authorList>
            <person name="Maeda T."/>
            <person name="Takahashi S."/>
            <person name="Yoshida T."/>
            <person name="Shimamura S."/>
            <person name="Takaki Y."/>
            <person name="Nagai Y."/>
            <person name="Toyoda A."/>
            <person name="Suzuki Y."/>
            <person name="Arimoto A."/>
            <person name="Ishii H."/>
            <person name="Satoh N."/>
            <person name="Nishiyama T."/>
            <person name="Hasebe M."/>
            <person name="Maruyama T."/>
            <person name="Minagawa J."/>
            <person name="Obokata J."/>
            <person name="Shigenobu S."/>
        </authorList>
    </citation>
    <scope>NUCLEOTIDE SEQUENCE [LARGE SCALE GENOMIC DNA]</scope>
</reference>
<sequence>MAPSCNCNKVLENVTQDELDGKRLALSTTELYTWRKQAVLAKPARLVVACSASGGHLSEIEVDKQQLRTSRSTIYCVVYSASG</sequence>